<keyword evidence="3 7" id="KW-0812">Transmembrane</keyword>
<keyword evidence="5 7" id="KW-0472">Membrane</keyword>
<feature type="transmembrane region" description="Helical" evidence="7">
    <location>
        <begin position="199"/>
        <end position="220"/>
    </location>
</feature>
<evidence type="ECO:0000256" key="7">
    <source>
        <dbReference type="SAM" id="Phobius"/>
    </source>
</evidence>
<sequence length="321" mass="36064">MRVSASEKPGVLGALKRFWQRSYAADYVGFTLLVTGYVLVQFLEPFHRMFSLDDHAKQYPHALVQRVSAGQNILYAGVGPLSILLLWAVIIRPGFHKAHVTIFGLFISLFLTSLLTDIIKNAVGRPRPDLIARCKPKPGTPEHELVTILACTETDHHILHDGWRSFPSGHSSWAFAGLGYFALFLAGQFHIFRPRTDLARVLITLTPLVGAALIAMSRLADYRHDVFDVTVGSVLGMLVAWFSYRRNYRPLKHPQCHVPYPSPWEYANDGGTKRSKDIETQAEDHFSLDDLSEDEAQSYPLTQQSTERVGTNSNTRESHPP</sequence>
<dbReference type="InterPro" id="IPR043216">
    <property type="entry name" value="PAP-like"/>
</dbReference>
<evidence type="ECO:0000256" key="2">
    <source>
        <dbReference type="ARBA" id="ARBA00008816"/>
    </source>
</evidence>
<dbReference type="OrthoDB" id="10030083at2759"/>
<dbReference type="AlphaFoldDB" id="A0A438NIQ0"/>
<dbReference type="PANTHER" id="PTHR10165">
    <property type="entry name" value="LIPID PHOSPHATE PHOSPHATASE"/>
    <property type="match status" value="1"/>
</dbReference>
<feature type="compositionally biased region" description="Polar residues" evidence="6">
    <location>
        <begin position="299"/>
        <end position="315"/>
    </location>
</feature>
<dbReference type="GO" id="GO:0016020">
    <property type="term" value="C:membrane"/>
    <property type="evidence" value="ECO:0007669"/>
    <property type="project" value="UniProtKB-SubCell"/>
</dbReference>
<evidence type="ECO:0000313" key="9">
    <source>
        <dbReference type="EMBL" id="RVX75603.1"/>
    </source>
</evidence>
<dbReference type="SMART" id="SM00014">
    <property type="entry name" value="acidPPc"/>
    <property type="match status" value="1"/>
</dbReference>
<dbReference type="InterPro" id="IPR000326">
    <property type="entry name" value="PAP2/HPO"/>
</dbReference>
<dbReference type="InterPro" id="IPR036938">
    <property type="entry name" value="PAP2/HPO_sf"/>
</dbReference>
<evidence type="ECO:0000256" key="4">
    <source>
        <dbReference type="ARBA" id="ARBA00022989"/>
    </source>
</evidence>
<evidence type="ECO:0000313" key="10">
    <source>
        <dbReference type="Proteomes" id="UP000288859"/>
    </source>
</evidence>
<dbReference type="VEuPathDB" id="FungiDB:PV10_07654"/>
<dbReference type="Pfam" id="PF01569">
    <property type="entry name" value="PAP2"/>
    <property type="match status" value="1"/>
</dbReference>
<dbReference type="FunFam" id="1.20.144.10:FF:000017">
    <property type="entry name" value="Diacylglycerol pyrophosphate phosphatase 1"/>
    <property type="match status" value="1"/>
</dbReference>
<dbReference type="GO" id="GO:0006644">
    <property type="term" value="P:phospholipid metabolic process"/>
    <property type="evidence" value="ECO:0007669"/>
    <property type="project" value="InterPro"/>
</dbReference>
<name>A0A438NIQ0_EXOME</name>
<feature type="transmembrane region" description="Helical" evidence="7">
    <location>
        <begin position="98"/>
        <end position="119"/>
    </location>
</feature>
<dbReference type="EMBL" id="NAJM01000002">
    <property type="protein sequence ID" value="RVX75603.1"/>
    <property type="molecule type" value="Genomic_DNA"/>
</dbReference>
<feature type="transmembrane region" description="Helical" evidence="7">
    <location>
        <begin position="24"/>
        <end position="43"/>
    </location>
</feature>
<evidence type="ECO:0000256" key="1">
    <source>
        <dbReference type="ARBA" id="ARBA00004141"/>
    </source>
</evidence>
<comment type="caution">
    <text evidence="9">The sequence shown here is derived from an EMBL/GenBank/DDBJ whole genome shotgun (WGS) entry which is preliminary data.</text>
</comment>
<keyword evidence="4 7" id="KW-1133">Transmembrane helix</keyword>
<evidence type="ECO:0000259" key="8">
    <source>
        <dbReference type="SMART" id="SM00014"/>
    </source>
</evidence>
<comment type="subcellular location">
    <subcellularLocation>
        <location evidence="1">Membrane</location>
        <topology evidence="1">Multi-pass membrane protein</topology>
    </subcellularLocation>
</comment>
<evidence type="ECO:0000256" key="6">
    <source>
        <dbReference type="SAM" id="MobiDB-lite"/>
    </source>
</evidence>
<protein>
    <recommendedName>
        <fullName evidence="8">Phosphatidic acid phosphatase type 2/haloperoxidase domain-containing protein</fullName>
    </recommendedName>
</protein>
<feature type="transmembrane region" description="Helical" evidence="7">
    <location>
        <begin position="226"/>
        <end position="244"/>
    </location>
</feature>
<evidence type="ECO:0000256" key="5">
    <source>
        <dbReference type="ARBA" id="ARBA00023136"/>
    </source>
</evidence>
<accession>A0A438NIQ0</accession>
<dbReference type="GO" id="GO:0008195">
    <property type="term" value="F:phosphatidate phosphatase activity"/>
    <property type="evidence" value="ECO:0007669"/>
    <property type="project" value="TreeGrafter"/>
</dbReference>
<proteinExistence type="inferred from homology"/>
<reference evidence="9 10" key="1">
    <citation type="submission" date="2017-03" db="EMBL/GenBank/DDBJ databases">
        <title>Genomes of endolithic fungi from Antarctica.</title>
        <authorList>
            <person name="Coleine C."/>
            <person name="Masonjones S."/>
            <person name="Stajich J.E."/>
        </authorList>
    </citation>
    <scope>NUCLEOTIDE SEQUENCE [LARGE SCALE GENOMIC DNA]</scope>
    <source>
        <strain evidence="9 10">CCFEE 6314</strain>
    </source>
</reference>
<dbReference type="SUPFAM" id="SSF48317">
    <property type="entry name" value="Acid phosphatase/Vanadium-dependent haloperoxidase"/>
    <property type="match status" value="1"/>
</dbReference>
<organism evidence="9 10">
    <name type="scientific">Exophiala mesophila</name>
    <name type="common">Black yeast-like fungus</name>
    <dbReference type="NCBI Taxonomy" id="212818"/>
    <lineage>
        <taxon>Eukaryota</taxon>
        <taxon>Fungi</taxon>
        <taxon>Dikarya</taxon>
        <taxon>Ascomycota</taxon>
        <taxon>Pezizomycotina</taxon>
        <taxon>Eurotiomycetes</taxon>
        <taxon>Chaetothyriomycetidae</taxon>
        <taxon>Chaetothyriales</taxon>
        <taxon>Herpotrichiellaceae</taxon>
        <taxon>Exophiala</taxon>
    </lineage>
</organism>
<feature type="domain" description="Phosphatidic acid phosphatase type 2/haloperoxidase" evidence="8">
    <location>
        <begin position="103"/>
        <end position="244"/>
    </location>
</feature>
<feature type="compositionally biased region" description="Basic and acidic residues" evidence="6">
    <location>
        <begin position="271"/>
        <end position="288"/>
    </location>
</feature>
<feature type="region of interest" description="Disordered" evidence="6">
    <location>
        <begin position="271"/>
        <end position="321"/>
    </location>
</feature>
<dbReference type="GO" id="GO:0046839">
    <property type="term" value="P:phospholipid dephosphorylation"/>
    <property type="evidence" value="ECO:0007669"/>
    <property type="project" value="TreeGrafter"/>
</dbReference>
<feature type="transmembrane region" description="Helical" evidence="7">
    <location>
        <begin position="173"/>
        <end position="192"/>
    </location>
</feature>
<comment type="similarity">
    <text evidence="2">Belongs to the PA-phosphatase related phosphoesterase family.</text>
</comment>
<dbReference type="Gene3D" id="1.20.144.10">
    <property type="entry name" value="Phosphatidic acid phosphatase type 2/haloperoxidase"/>
    <property type="match status" value="1"/>
</dbReference>
<evidence type="ECO:0000256" key="3">
    <source>
        <dbReference type="ARBA" id="ARBA00022692"/>
    </source>
</evidence>
<gene>
    <name evidence="9" type="ORF">B0A52_00956</name>
</gene>
<feature type="transmembrane region" description="Helical" evidence="7">
    <location>
        <begin position="73"/>
        <end position="91"/>
    </location>
</feature>
<dbReference type="PANTHER" id="PTHR10165:SF35">
    <property type="entry name" value="RE23632P"/>
    <property type="match status" value="1"/>
</dbReference>
<dbReference type="Proteomes" id="UP000288859">
    <property type="component" value="Unassembled WGS sequence"/>
</dbReference>
<dbReference type="CDD" id="cd03390">
    <property type="entry name" value="PAP2_containing_1_like"/>
    <property type="match status" value="1"/>
</dbReference>